<protein>
    <submittedName>
        <fullName evidence="1">Unannotated protein</fullName>
    </submittedName>
</protein>
<evidence type="ECO:0000313" key="1">
    <source>
        <dbReference type="EMBL" id="CAB4690889.1"/>
    </source>
</evidence>
<gene>
    <name evidence="1" type="ORF">UFOPK2342_01758</name>
</gene>
<dbReference type="AlphaFoldDB" id="A0A6J6NW62"/>
<name>A0A6J6NW62_9ZZZZ</name>
<reference evidence="1" key="1">
    <citation type="submission" date="2020-05" db="EMBL/GenBank/DDBJ databases">
        <authorList>
            <person name="Chiriac C."/>
            <person name="Salcher M."/>
            <person name="Ghai R."/>
            <person name="Kavagutti S V."/>
        </authorList>
    </citation>
    <scope>NUCLEOTIDE SEQUENCE</scope>
</reference>
<accession>A0A6J6NW62</accession>
<dbReference type="EMBL" id="CAEZXB010000070">
    <property type="protein sequence ID" value="CAB4690889.1"/>
    <property type="molecule type" value="Genomic_DNA"/>
</dbReference>
<organism evidence="1">
    <name type="scientific">freshwater metagenome</name>
    <dbReference type="NCBI Taxonomy" id="449393"/>
    <lineage>
        <taxon>unclassified sequences</taxon>
        <taxon>metagenomes</taxon>
        <taxon>ecological metagenomes</taxon>
    </lineage>
</organism>
<proteinExistence type="predicted"/>
<sequence>MSNYLEYPTCFACRSIDLEIVTNADFGPMFMCDECGYSWVASFESIDPEISQIVVKLKVA</sequence>